<dbReference type="InterPro" id="IPR013078">
    <property type="entry name" value="His_Pase_superF_clade-1"/>
</dbReference>
<dbReference type="InterPro" id="IPR050275">
    <property type="entry name" value="PGM_Phosphatase"/>
</dbReference>
<dbReference type="GO" id="GO:0005737">
    <property type="term" value="C:cytoplasm"/>
    <property type="evidence" value="ECO:0007669"/>
    <property type="project" value="TreeGrafter"/>
</dbReference>
<evidence type="ECO:0000313" key="2">
    <source>
        <dbReference type="EnsemblPlants" id="AUR62035704-RA:cds"/>
    </source>
</evidence>
<dbReference type="SUPFAM" id="SSF53254">
    <property type="entry name" value="Phosphoglycerate mutase-like"/>
    <property type="match status" value="1"/>
</dbReference>
<dbReference type="GO" id="GO:0016791">
    <property type="term" value="F:phosphatase activity"/>
    <property type="evidence" value="ECO:0007669"/>
    <property type="project" value="TreeGrafter"/>
</dbReference>
<reference evidence="2" key="2">
    <citation type="submission" date="2021-03" db="UniProtKB">
        <authorList>
            <consortium name="EnsemblPlants"/>
        </authorList>
    </citation>
    <scope>IDENTIFICATION</scope>
</reference>
<protein>
    <recommendedName>
        <fullName evidence="4">Phosphoglycerate mutase-like protein 1</fullName>
    </recommendedName>
</protein>
<dbReference type="CDD" id="cd07067">
    <property type="entry name" value="HP_PGM_like"/>
    <property type="match status" value="1"/>
</dbReference>
<dbReference type="Proteomes" id="UP000596660">
    <property type="component" value="Unplaced"/>
</dbReference>
<name>A0A803MUX7_CHEQI</name>
<comment type="similarity">
    <text evidence="1">Belongs to the phosphoglycerate mutase family.</text>
</comment>
<dbReference type="PANTHER" id="PTHR48100">
    <property type="entry name" value="BROAD-SPECIFICITY PHOSPHATASE YOR283W-RELATED"/>
    <property type="match status" value="1"/>
</dbReference>
<dbReference type="Gramene" id="AUR62035704-RA">
    <property type="protein sequence ID" value="AUR62035704-RA:cds"/>
    <property type="gene ID" value="AUR62035704"/>
</dbReference>
<organism evidence="2 3">
    <name type="scientific">Chenopodium quinoa</name>
    <name type="common">Quinoa</name>
    <dbReference type="NCBI Taxonomy" id="63459"/>
    <lineage>
        <taxon>Eukaryota</taxon>
        <taxon>Viridiplantae</taxon>
        <taxon>Streptophyta</taxon>
        <taxon>Embryophyta</taxon>
        <taxon>Tracheophyta</taxon>
        <taxon>Spermatophyta</taxon>
        <taxon>Magnoliopsida</taxon>
        <taxon>eudicotyledons</taxon>
        <taxon>Gunneridae</taxon>
        <taxon>Pentapetalae</taxon>
        <taxon>Caryophyllales</taxon>
        <taxon>Chenopodiaceae</taxon>
        <taxon>Chenopodioideae</taxon>
        <taxon>Atripliceae</taxon>
        <taxon>Chenopodium</taxon>
    </lineage>
</organism>
<evidence type="ECO:0008006" key="4">
    <source>
        <dbReference type="Google" id="ProtNLM"/>
    </source>
</evidence>
<dbReference type="OMA" id="GHEQVET"/>
<dbReference type="PANTHER" id="PTHR48100:SF1">
    <property type="entry name" value="HISTIDINE PHOSPHATASE FAMILY PROTEIN-RELATED"/>
    <property type="match status" value="1"/>
</dbReference>
<sequence length="326" mass="37093">METVPSSSLYPLHRCKILHLVRHAEGIHNVAGAEKYKTSPELLDPRLSPLGWEQVENLQKHVHACGLLERIELVITSPMLRTMQTAAIVFGGDNHKNGNGASPLMLENGKNDHATVSSLNCPPFLAHELCRERLLLARNTYLSFLIMLHRLRGVNTCDKRGSISEYKSLFPAIDFSLIESDEDILWKEDVRESDEEVSARGMKFMKWLWTREEKEIAIVTHSAFLFQTLPKFVYNCHPSTKNEICKFFANSELRSVVMVDKSLNVVDAAQTTQSGTGRIPFALDLLSEVANAKRESNDNHHQQMGVTEQKKNRHCYCFIDLYIRSK</sequence>
<dbReference type="AlphaFoldDB" id="A0A803MUX7"/>
<evidence type="ECO:0000256" key="1">
    <source>
        <dbReference type="ARBA" id="ARBA00038362"/>
    </source>
</evidence>
<dbReference type="Pfam" id="PF00300">
    <property type="entry name" value="His_Phos_1"/>
    <property type="match status" value="1"/>
</dbReference>
<dbReference type="SMART" id="SM00855">
    <property type="entry name" value="PGAM"/>
    <property type="match status" value="1"/>
</dbReference>
<dbReference type="Gene3D" id="3.40.50.1240">
    <property type="entry name" value="Phosphoglycerate mutase-like"/>
    <property type="match status" value="1"/>
</dbReference>
<dbReference type="EnsemblPlants" id="AUR62035704-RA">
    <property type="protein sequence ID" value="AUR62035704-RA:cds"/>
    <property type="gene ID" value="AUR62035704"/>
</dbReference>
<proteinExistence type="inferred from homology"/>
<evidence type="ECO:0000313" key="3">
    <source>
        <dbReference type="Proteomes" id="UP000596660"/>
    </source>
</evidence>
<dbReference type="InterPro" id="IPR029033">
    <property type="entry name" value="His_PPase_superfam"/>
</dbReference>
<reference evidence="2" key="1">
    <citation type="journal article" date="2017" name="Nature">
        <title>The genome of Chenopodium quinoa.</title>
        <authorList>
            <person name="Jarvis D.E."/>
            <person name="Ho Y.S."/>
            <person name="Lightfoot D.J."/>
            <person name="Schmoeckel S.M."/>
            <person name="Li B."/>
            <person name="Borm T.J.A."/>
            <person name="Ohyanagi H."/>
            <person name="Mineta K."/>
            <person name="Michell C.T."/>
            <person name="Saber N."/>
            <person name="Kharbatia N.M."/>
            <person name="Rupper R.R."/>
            <person name="Sharp A.R."/>
            <person name="Dally N."/>
            <person name="Boughton B.A."/>
            <person name="Woo Y.H."/>
            <person name="Gao G."/>
            <person name="Schijlen E.G.W.M."/>
            <person name="Guo X."/>
            <person name="Momin A.A."/>
            <person name="Negrao S."/>
            <person name="Al-Babili S."/>
            <person name="Gehring C."/>
            <person name="Roessner U."/>
            <person name="Jung C."/>
            <person name="Murphy K."/>
            <person name="Arold S.T."/>
            <person name="Gojobori T."/>
            <person name="van der Linden C.G."/>
            <person name="van Loo E.N."/>
            <person name="Jellen E.N."/>
            <person name="Maughan P.J."/>
            <person name="Tester M."/>
        </authorList>
    </citation>
    <scope>NUCLEOTIDE SEQUENCE [LARGE SCALE GENOMIC DNA]</scope>
    <source>
        <strain evidence="2">cv. PI 614886</strain>
    </source>
</reference>
<keyword evidence="3" id="KW-1185">Reference proteome</keyword>
<accession>A0A803MUX7</accession>